<reference evidence="4" key="1">
    <citation type="submission" date="2016-09" db="EMBL/GenBank/DDBJ databases">
        <title>Genomics of Clostridium taeniosporum, an organism which forms endospores with ribbon-like appendages.</title>
        <authorList>
            <person name="Walker J.R."/>
        </authorList>
    </citation>
    <scope>NUCLEOTIDE SEQUENCE [LARGE SCALE GENOMIC DNA]</scope>
    <source>
        <strain evidence="4">1/k</strain>
    </source>
</reference>
<dbReference type="EMBL" id="CP017253">
    <property type="protein sequence ID" value="AOR23044.1"/>
    <property type="molecule type" value="Genomic_DNA"/>
</dbReference>
<proteinExistence type="predicted"/>
<dbReference type="RefSeq" id="WP_069679199.1">
    <property type="nucleotide sequence ID" value="NZ_CP017253.2"/>
</dbReference>
<dbReference type="OrthoDB" id="1907436at2"/>
<sequence>MSSKKAKMVSIIIVAILSITAIFVMHKFIGNGSKDIEAAKSFIENLYVINAIDNKEDLKNIKYKRVKTVGNKNKLIYKTIMANSFGIDLDKNYNVIGFANKDIKKYDNEISYYEAKEKSDEYLKKIYNKELDFRGLKNDKASDSLPYYSFVYLKCKDGYPIYSDKIIVCINKYNGLLENYTNSSIQRKFKDSIINISQEDAEKEAITLFNELNYSGEIVNSTELVYSEHKTKSEKDLKSELCYLITVKGKDQNAAEFTNKFFISTQSKEVIREIKYGTENSVITD</sequence>
<dbReference type="InterPro" id="IPR032599">
    <property type="entry name" value="YcdB/YcdC_rep_domain"/>
</dbReference>
<evidence type="ECO:0000259" key="2">
    <source>
        <dbReference type="Pfam" id="PF16244"/>
    </source>
</evidence>
<keyword evidence="1" id="KW-1133">Transmembrane helix</keyword>
<keyword evidence="1" id="KW-0812">Transmembrane</keyword>
<keyword evidence="1" id="KW-0472">Membrane</keyword>
<feature type="domain" description="YcdB/YcdC repeated" evidence="2">
    <location>
        <begin position="87"/>
        <end position="181"/>
    </location>
</feature>
<dbReference type="KEGG" id="ctae:BGI42_04615"/>
<evidence type="ECO:0000313" key="4">
    <source>
        <dbReference type="Proteomes" id="UP000094652"/>
    </source>
</evidence>
<dbReference type="Pfam" id="PF16244">
    <property type="entry name" value="DUF4901"/>
    <property type="match status" value="1"/>
</dbReference>
<protein>
    <recommendedName>
        <fullName evidence="2">YcdB/YcdC repeated domain-containing protein</fullName>
    </recommendedName>
</protein>
<keyword evidence="4" id="KW-1185">Reference proteome</keyword>
<gene>
    <name evidence="3" type="ORF">BGI42_04615</name>
</gene>
<organism evidence="3 4">
    <name type="scientific">Clostridium taeniosporum</name>
    <dbReference type="NCBI Taxonomy" id="394958"/>
    <lineage>
        <taxon>Bacteria</taxon>
        <taxon>Bacillati</taxon>
        <taxon>Bacillota</taxon>
        <taxon>Clostridia</taxon>
        <taxon>Eubacteriales</taxon>
        <taxon>Clostridiaceae</taxon>
        <taxon>Clostridium</taxon>
    </lineage>
</organism>
<dbReference type="AlphaFoldDB" id="A0A1D7XI78"/>
<evidence type="ECO:0000313" key="3">
    <source>
        <dbReference type="EMBL" id="AOR23044.1"/>
    </source>
</evidence>
<accession>A0A1D7XI78</accession>
<name>A0A1D7XI78_9CLOT</name>
<feature type="transmembrane region" description="Helical" evidence="1">
    <location>
        <begin position="6"/>
        <end position="25"/>
    </location>
</feature>
<evidence type="ECO:0000256" key="1">
    <source>
        <dbReference type="SAM" id="Phobius"/>
    </source>
</evidence>
<dbReference type="Proteomes" id="UP000094652">
    <property type="component" value="Chromosome"/>
</dbReference>